<keyword evidence="3" id="KW-0813">Transport</keyword>
<dbReference type="InterPro" id="IPR051535">
    <property type="entry name" value="Siderophore_ABC-ATPase"/>
</dbReference>
<dbReference type="GO" id="GO:0006826">
    <property type="term" value="P:iron ion transport"/>
    <property type="evidence" value="ECO:0007669"/>
    <property type="project" value="UniProtKB-KW"/>
</dbReference>
<evidence type="ECO:0000256" key="6">
    <source>
        <dbReference type="ARBA" id="ARBA00022741"/>
    </source>
</evidence>
<evidence type="ECO:0000256" key="1">
    <source>
        <dbReference type="ARBA" id="ARBA00004202"/>
    </source>
</evidence>
<dbReference type="CDD" id="cd03214">
    <property type="entry name" value="ABC_Iron-Siderophores_B12_Hemin"/>
    <property type="match status" value="1"/>
</dbReference>
<comment type="caution">
    <text evidence="12">The sequence shown here is derived from an EMBL/GenBank/DDBJ whole genome shotgun (WGS) entry which is preliminary data.</text>
</comment>
<evidence type="ECO:0000256" key="4">
    <source>
        <dbReference type="ARBA" id="ARBA00022475"/>
    </source>
</evidence>
<evidence type="ECO:0000256" key="2">
    <source>
        <dbReference type="ARBA" id="ARBA00005417"/>
    </source>
</evidence>
<comment type="similarity">
    <text evidence="2">Belongs to the ABC transporter superfamily.</text>
</comment>
<keyword evidence="4" id="KW-1003">Cell membrane</keyword>
<dbReference type="PANTHER" id="PTHR42771:SF4">
    <property type="entry name" value="IRON(3+)-HYDROXAMATE IMPORT ATP-BINDING PROTEIN FHUC"/>
    <property type="match status" value="1"/>
</dbReference>
<evidence type="ECO:0000313" key="12">
    <source>
        <dbReference type="EMBL" id="MBN9672261.1"/>
    </source>
</evidence>
<dbReference type="FunFam" id="3.40.50.300:FF:000134">
    <property type="entry name" value="Iron-enterobactin ABC transporter ATP-binding protein"/>
    <property type="match status" value="1"/>
</dbReference>
<gene>
    <name evidence="12" type="ORF">JF539_18050</name>
</gene>
<dbReference type="PROSITE" id="PS00211">
    <property type="entry name" value="ABC_TRANSPORTER_1"/>
    <property type="match status" value="1"/>
</dbReference>
<dbReference type="SUPFAM" id="SSF52540">
    <property type="entry name" value="P-loop containing nucleoside triphosphate hydrolases"/>
    <property type="match status" value="1"/>
</dbReference>
<sequence>MLRAHQVSAAYGKTEVLKNVSVTFGAGRFTAIIGPNGCGKTSLLKAIMGFLPVSAGDVHLEGKPVKNMNRRQFARRIAYLPQESHCPEYITVGELIELAGYARYSMFGGAGEKDRELFRSALETVGLADMAGRKMNSLSGGQRQRAWIAMILAQDSDIVLMDEPVNHLDMKYQLGILGLVRDLSSRSAKTVVTVLHDLNLTTAFADDVVIMQDGEVLTSGPVAENITPENIARVFDLDVEVFERGNRLVCLPRLGDERRAQAC</sequence>
<name>A0A939EGF5_9HYPH</name>
<accession>A0A939EGF5</accession>
<feature type="domain" description="ABC transporter" evidence="11">
    <location>
        <begin position="2"/>
        <end position="238"/>
    </location>
</feature>
<comment type="subcellular location">
    <subcellularLocation>
        <location evidence="1">Cell membrane</location>
        <topology evidence="1">Peripheral membrane protein</topology>
    </subcellularLocation>
</comment>
<evidence type="ECO:0000259" key="11">
    <source>
        <dbReference type="PROSITE" id="PS50893"/>
    </source>
</evidence>
<proteinExistence type="inferred from homology"/>
<keyword evidence="9" id="KW-0406">Ion transport</keyword>
<dbReference type="EMBL" id="JAEKJZ010000004">
    <property type="protein sequence ID" value="MBN9672261.1"/>
    <property type="molecule type" value="Genomic_DNA"/>
</dbReference>
<dbReference type="PANTHER" id="PTHR42771">
    <property type="entry name" value="IRON(3+)-HYDROXAMATE IMPORT ATP-BINDING PROTEIN FHUC"/>
    <property type="match status" value="1"/>
</dbReference>
<evidence type="ECO:0000256" key="5">
    <source>
        <dbReference type="ARBA" id="ARBA00022496"/>
    </source>
</evidence>
<keyword evidence="10" id="KW-0472">Membrane</keyword>
<dbReference type="Gene3D" id="3.40.50.300">
    <property type="entry name" value="P-loop containing nucleotide triphosphate hydrolases"/>
    <property type="match status" value="1"/>
</dbReference>
<evidence type="ECO:0000256" key="3">
    <source>
        <dbReference type="ARBA" id="ARBA00022448"/>
    </source>
</evidence>
<keyword evidence="8" id="KW-0408">Iron</keyword>
<dbReference type="InterPro" id="IPR017871">
    <property type="entry name" value="ABC_transporter-like_CS"/>
</dbReference>
<dbReference type="GO" id="GO:0005524">
    <property type="term" value="F:ATP binding"/>
    <property type="evidence" value="ECO:0007669"/>
    <property type="project" value="UniProtKB-KW"/>
</dbReference>
<reference evidence="12" key="1">
    <citation type="submission" date="2020-12" db="EMBL/GenBank/DDBJ databases">
        <title>Oil enriched cultivation method for isolating marine PHA-producing bacteria.</title>
        <authorList>
            <person name="Zheng W."/>
            <person name="Yu S."/>
            <person name="Huang Y."/>
        </authorList>
    </citation>
    <scope>NUCLEOTIDE SEQUENCE</scope>
    <source>
        <strain evidence="12">SY-2-12</strain>
    </source>
</reference>
<dbReference type="GO" id="GO:0005886">
    <property type="term" value="C:plasma membrane"/>
    <property type="evidence" value="ECO:0007669"/>
    <property type="project" value="UniProtKB-SubCell"/>
</dbReference>
<keyword evidence="6" id="KW-0547">Nucleotide-binding</keyword>
<protein>
    <submittedName>
        <fullName evidence="12">ABC transporter ATP-binding protein</fullName>
    </submittedName>
</protein>
<keyword evidence="7 12" id="KW-0067">ATP-binding</keyword>
<dbReference type="GO" id="GO:0016887">
    <property type="term" value="F:ATP hydrolysis activity"/>
    <property type="evidence" value="ECO:0007669"/>
    <property type="project" value="InterPro"/>
</dbReference>
<dbReference type="Pfam" id="PF00005">
    <property type="entry name" value="ABC_tran"/>
    <property type="match status" value="1"/>
</dbReference>
<evidence type="ECO:0000256" key="9">
    <source>
        <dbReference type="ARBA" id="ARBA00023065"/>
    </source>
</evidence>
<dbReference type="InterPro" id="IPR027417">
    <property type="entry name" value="P-loop_NTPase"/>
</dbReference>
<dbReference type="RefSeq" id="WP_207142118.1">
    <property type="nucleotide sequence ID" value="NZ_JAEKJZ010000004.1"/>
</dbReference>
<keyword evidence="5" id="KW-0410">Iron transport</keyword>
<dbReference type="Proteomes" id="UP000664096">
    <property type="component" value="Unassembled WGS sequence"/>
</dbReference>
<dbReference type="InterPro" id="IPR003439">
    <property type="entry name" value="ABC_transporter-like_ATP-bd"/>
</dbReference>
<dbReference type="InterPro" id="IPR003593">
    <property type="entry name" value="AAA+_ATPase"/>
</dbReference>
<evidence type="ECO:0000256" key="7">
    <source>
        <dbReference type="ARBA" id="ARBA00022840"/>
    </source>
</evidence>
<dbReference type="PROSITE" id="PS50893">
    <property type="entry name" value="ABC_TRANSPORTER_2"/>
    <property type="match status" value="1"/>
</dbReference>
<evidence type="ECO:0000256" key="10">
    <source>
        <dbReference type="ARBA" id="ARBA00023136"/>
    </source>
</evidence>
<organism evidence="12 13">
    <name type="scientific">Roseibium aggregatum</name>
    <dbReference type="NCBI Taxonomy" id="187304"/>
    <lineage>
        <taxon>Bacteria</taxon>
        <taxon>Pseudomonadati</taxon>
        <taxon>Pseudomonadota</taxon>
        <taxon>Alphaproteobacteria</taxon>
        <taxon>Hyphomicrobiales</taxon>
        <taxon>Stappiaceae</taxon>
        <taxon>Roseibium</taxon>
    </lineage>
</organism>
<evidence type="ECO:0000256" key="8">
    <source>
        <dbReference type="ARBA" id="ARBA00023004"/>
    </source>
</evidence>
<evidence type="ECO:0000313" key="13">
    <source>
        <dbReference type="Proteomes" id="UP000664096"/>
    </source>
</evidence>
<dbReference type="SMART" id="SM00382">
    <property type="entry name" value="AAA"/>
    <property type="match status" value="1"/>
</dbReference>
<dbReference type="AlphaFoldDB" id="A0A939EGF5"/>